<feature type="compositionally biased region" description="Basic residues" evidence="1">
    <location>
        <begin position="14"/>
        <end position="25"/>
    </location>
</feature>
<accession>A0A8J6KVV4</accession>
<feature type="region of interest" description="Disordered" evidence="1">
    <location>
        <begin position="1"/>
        <end position="66"/>
    </location>
</feature>
<organism evidence="2 3">
    <name type="scientific">Microtus ochrogaster</name>
    <name type="common">Prairie vole</name>
    <dbReference type="NCBI Taxonomy" id="79684"/>
    <lineage>
        <taxon>Eukaryota</taxon>
        <taxon>Metazoa</taxon>
        <taxon>Chordata</taxon>
        <taxon>Craniata</taxon>
        <taxon>Vertebrata</taxon>
        <taxon>Euteleostomi</taxon>
        <taxon>Mammalia</taxon>
        <taxon>Eutheria</taxon>
        <taxon>Euarchontoglires</taxon>
        <taxon>Glires</taxon>
        <taxon>Rodentia</taxon>
        <taxon>Myomorpha</taxon>
        <taxon>Muroidea</taxon>
        <taxon>Cricetidae</taxon>
        <taxon>Arvicolinae</taxon>
        <taxon>Microtus</taxon>
    </lineage>
</organism>
<evidence type="ECO:0000313" key="3">
    <source>
        <dbReference type="Proteomes" id="UP000710432"/>
    </source>
</evidence>
<proteinExistence type="predicted"/>
<protein>
    <submittedName>
        <fullName evidence="2">Uncharacterized protein</fullName>
    </submittedName>
</protein>
<comment type="caution">
    <text evidence="2">The sequence shown here is derived from an EMBL/GenBank/DDBJ whole genome shotgun (WGS) entry which is preliminary data.</text>
</comment>
<evidence type="ECO:0000256" key="1">
    <source>
        <dbReference type="SAM" id="MobiDB-lite"/>
    </source>
</evidence>
<evidence type="ECO:0000313" key="2">
    <source>
        <dbReference type="EMBL" id="KAH0513353.1"/>
    </source>
</evidence>
<sequence length="114" mass="12429">MQGPAVSAAAPLRAHGRPPRRRTTQRRSNLTAVRLSHNPRQLRDRFTGAGPRGRPPQLCSGRGRGRHGLRAAAADARRAPHLRCVLGCLPPRRHGHWLGLEQDLEPRLGPGTAA</sequence>
<dbReference type="EMBL" id="JAATJU010021599">
    <property type="protein sequence ID" value="KAH0513353.1"/>
    <property type="molecule type" value="Genomic_DNA"/>
</dbReference>
<dbReference type="Proteomes" id="UP000710432">
    <property type="component" value="Unassembled WGS sequence"/>
</dbReference>
<gene>
    <name evidence="2" type="ORF">LTLLF_141415</name>
</gene>
<reference evidence="2" key="1">
    <citation type="submission" date="2020-03" db="EMBL/GenBank/DDBJ databases">
        <title>Studies in the Genomics of Life Span.</title>
        <authorList>
            <person name="Glass D."/>
        </authorList>
    </citation>
    <scope>NUCLEOTIDE SEQUENCE</scope>
    <source>
        <strain evidence="2">LTLLF</strain>
        <tissue evidence="2">Muscle</tissue>
    </source>
</reference>
<name>A0A8J6KVV4_MICOH</name>
<dbReference type="AlphaFoldDB" id="A0A8J6KVV4"/>